<gene>
    <name evidence="2" type="ORF">GIB67_029320</name>
</gene>
<feature type="domain" description="Coenzyme Q-binding protein COQ10 START" evidence="1">
    <location>
        <begin position="50"/>
        <end position="141"/>
    </location>
</feature>
<dbReference type="Gene3D" id="3.30.530.20">
    <property type="match status" value="1"/>
</dbReference>
<dbReference type="OrthoDB" id="5732at2759"/>
<evidence type="ECO:0000259" key="1">
    <source>
        <dbReference type="Pfam" id="PF03364"/>
    </source>
</evidence>
<evidence type="ECO:0000313" key="3">
    <source>
        <dbReference type="Proteomes" id="UP000541444"/>
    </source>
</evidence>
<dbReference type="EMBL" id="JACGCM010000981">
    <property type="protein sequence ID" value="KAF6163471.1"/>
    <property type="molecule type" value="Genomic_DNA"/>
</dbReference>
<dbReference type="InterPro" id="IPR023393">
    <property type="entry name" value="START-like_dom_sf"/>
</dbReference>
<protein>
    <recommendedName>
        <fullName evidence="1">Coenzyme Q-binding protein COQ10 START domain-containing protein</fullName>
    </recommendedName>
</protein>
<dbReference type="Pfam" id="PF03364">
    <property type="entry name" value="Polyketide_cyc"/>
    <property type="match status" value="1"/>
</dbReference>
<sequence>MVGNSGVALSEKGREYVFCLSGSGVSLPCHLPPFSHIGQQNLAFGLKFNAKGIVECYEKDLEQLPYGRKRDIKFDMVEGDFQTFQGKWSIEQVEKTDTESSVEQIFQTTLSYIVDVKPKLWLPVRLVEGRLSSEIKSNLIAIRNEIQNTVINTTVDES</sequence>
<dbReference type="PANTHER" id="PTHR34060">
    <property type="entry name" value="POLYKETIDE CYCLASE / DEHYDRASE AND LIPID TRANSPORT PROTEIN"/>
    <property type="match status" value="1"/>
</dbReference>
<dbReference type="AlphaFoldDB" id="A0A7J7N8B2"/>
<comment type="caution">
    <text evidence="2">The sequence shown here is derived from an EMBL/GenBank/DDBJ whole genome shotgun (WGS) entry which is preliminary data.</text>
</comment>
<dbReference type="PANTHER" id="PTHR34060:SF1">
    <property type="entry name" value="POLYKETIDE CYCLASE _ DEHYDRASE AND LIPID TRANSPORT PROTEIN"/>
    <property type="match status" value="1"/>
</dbReference>
<organism evidence="2 3">
    <name type="scientific">Kingdonia uniflora</name>
    <dbReference type="NCBI Taxonomy" id="39325"/>
    <lineage>
        <taxon>Eukaryota</taxon>
        <taxon>Viridiplantae</taxon>
        <taxon>Streptophyta</taxon>
        <taxon>Embryophyta</taxon>
        <taxon>Tracheophyta</taxon>
        <taxon>Spermatophyta</taxon>
        <taxon>Magnoliopsida</taxon>
        <taxon>Ranunculales</taxon>
        <taxon>Circaeasteraceae</taxon>
        <taxon>Kingdonia</taxon>
    </lineage>
</organism>
<evidence type="ECO:0000313" key="2">
    <source>
        <dbReference type="EMBL" id="KAF6163471.1"/>
    </source>
</evidence>
<keyword evidence="3" id="KW-1185">Reference proteome</keyword>
<accession>A0A7J7N8B2</accession>
<dbReference type="Proteomes" id="UP000541444">
    <property type="component" value="Unassembled WGS sequence"/>
</dbReference>
<reference evidence="2 3" key="1">
    <citation type="journal article" date="2020" name="IScience">
        <title>Genome Sequencing of the Endangered Kingdonia uniflora (Circaeasteraceae, Ranunculales) Reveals Potential Mechanisms of Evolutionary Specialization.</title>
        <authorList>
            <person name="Sun Y."/>
            <person name="Deng T."/>
            <person name="Zhang A."/>
            <person name="Moore M.J."/>
            <person name="Landis J.B."/>
            <person name="Lin N."/>
            <person name="Zhang H."/>
            <person name="Zhang X."/>
            <person name="Huang J."/>
            <person name="Zhang X."/>
            <person name="Sun H."/>
            <person name="Wang H."/>
        </authorList>
    </citation>
    <scope>NUCLEOTIDE SEQUENCE [LARGE SCALE GENOMIC DNA]</scope>
    <source>
        <strain evidence="2">TB1705</strain>
        <tissue evidence="2">Leaf</tissue>
    </source>
</reference>
<dbReference type="InterPro" id="IPR005031">
    <property type="entry name" value="COQ10_START"/>
</dbReference>
<name>A0A7J7N8B2_9MAGN</name>
<proteinExistence type="predicted"/>